<dbReference type="EMBL" id="JBHSWE010000001">
    <property type="protein sequence ID" value="MFC6669585.1"/>
    <property type="molecule type" value="Genomic_DNA"/>
</dbReference>
<accession>A0ABW1ZWM5</accession>
<reference evidence="3" key="1">
    <citation type="journal article" date="2019" name="Int. J. Syst. Evol. Microbiol.">
        <title>The Global Catalogue of Microorganisms (GCM) 10K type strain sequencing project: providing services to taxonomists for standard genome sequencing and annotation.</title>
        <authorList>
            <consortium name="The Broad Institute Genomics Platform"/>
            <consortium name="The Broad Institute Genome Sequencing Center for Infectious Disease"/>
            <person name="Wu L."/>
            <person name="Ma J."/>
        </authorList>
    </citation>
    <scope>NUCLEOTIDE SEQUENCE [LARGE SCALE GENOMIC DNA]</scope>
    <source>
        <strain evidence="3">NBRC 111756</strain>
    </source>
</reference>
<evidence type="ECO:0000313" key="3">
    <source>
        <dbReference type="Proteomes" id="UP001596422"/>
    </source>
</evidence>
<protein>
    <submittedName>
        <fullName evidence="2">Alpha-E domain-containing protein</fullName>
    </submittedName>
</protein>
<sequence>MGRYGERADTAIRLLRTVFVQLNSAYRLPEGADRLLLRAVTEVTLTLPGFTVDDPGLFRKPEPELLSVISDSRRTGSVKASLMAMLNCAEEVKELLSADIQRIINDIRDELNGLEGAVSRGMTSAPEETLDPLITALLALSGLYQDSMFRGLGWRFLQIGRRLEKAQQVATLLRALLVPVHGDSSEDLALESALLTAEALNTYRRRYRAETNIVSGLGLLLIDRSNPRSLIYQLDKLRKDLAELPARSKGPELPREQRLVLEVYSAVQLTDMSLLAGAADNDKSRKALDELLRLVQQRLNQVALAISDDFFDHTGGPQQLVNTGWNSEL</sequence>
<dbReference type="RefSeq" id="WP_379912891.1">
    <property type="nucleotide sequence ID" value="NZ_JBHSWE010000001.1"/>
</dbReference>
<dbReference type="InterPro" id="IPR007296">
    <property type="entry name" value="DUF403"/>
</dbReference>
<gene>
    <name evidence="2" type="ORF">ACFQDL_05360</name>
</gene>
<organism evidence="2 3">
    <name type="scientific">Marinobacterium aestuariivivens</name>
    <dbReference type="NCBI Taxonomy" id="1698799"/>
    <lineage>
        <taxon>Bacteria</taxon>
        <taxon>Pseudomonadati</taxon>
        <taxon>Pseudomonadota</taxon>
        <taxon>Gammaproteobacteria</taxon>
        <taxon>Oceanospirillales</taxon>
        <taxon>Oceanospirillaceae</taxon>
        <taxon>Marinobacterium</taxon>
    </lineage>
</organism>
<evidence type="ECO:0000313" key="2">
    <source>
        <dbReference type="EMBL" id="MFC6669585.1"/>
    </source>
</evidence>
<keyword evidence="3" id="KW-1185">Reference proteome</keyword>
<dbReference type="Proteomes" id="UP001596422">
    <property type="component" value="Unassembled WGS sequence"/>
</dbReference>
<dbReference type="Pfam" id="PF04168">
    <property type="entry name" value="Alpha-E"/>
    <property type="match status" value="1"/>
</dbReference>
<comment type="caution">
    <text evidence="2">The sequence shown here is derived from an EMBL/GenBank/DDBJ whole genome shotgun (WGS) entry which is preliminary data.</text>
</comment>
<dbReference type="PANTHER" id="PTHR34595">
    <property type="entry name" value="BLR5612 PROTEIN"/>
    <property type="match status" value="1"/>
</dbReference>
<feature type="domain" description="DUF403" evidence="1">
    <location>
        <begin position="1"/>
        <end position="311"/>
    </location>
</feature>
<dbReference type="InterPro" id="IPR051680">
    <property type="entry name" value="ATP-dep_Glu-Cys_Ligase-2"/>
</dbReference>
<proteinExistence type="predicted"/>
<name>A0ABW1ZWM5_9GAMM</name>
<dbReference type="PANTHER" id="PTHR34595:SF7">
    <property type="entry name" value="SLL1039 PROTEIN"/>
    <property type="match status" value="1"/>
</dbReference>
<evidence type="ECO:0000259" key="1">
    <source>
        <dbReference type="Pfam" id="PF04168"/>
    </source>
</evidence>